<accession>A0ABP9R9R2</accession>
<gene>
    <name evidence="1" type="ORF">GCM10023321_74790</name>
</gene>
<proteinExistence type="predicted"/>
<keyword evidence="2" id="KW-1185">Reference proteome</keyword>
<sequence length="54" mass="5926">MEFADKLDALTELAEQFGTPCGDRLAPIPGESWRCVLPERHGDDGHLAEDGTAW</sequence>
<reference evidence="2" key="1">
    <citation type="journal article" date="2019" name="Int. J. Syst. Evol. Microbiol.">
        <title>The Global Catalogue of Microorganisms (GCM) 10K type strain sequencing project: providing services to taxonomists for standard genome sequencing and annotation.</title>
        <authorList>
            <consortium name="The Broad Institute Genomics Platform"/>
            <consortium name="The Broad Institute Genome Sequencing Center for Infectious Disease"/>
            <person name="Wu L."/>
            <person name="Ma J."/>
        </authorList>
    </citation>
    <scope>NUCLEOTIDE SEQUENCE [LARGE SCALE GENOMIC DNA]</scope>
    <source>
        <strain evidence="2">JCM 18303</strain>
    </source>
</reference>
<evidence type="ECO:0000313" key="1">
    <source>
        <dbReference type="EMBL" id="GAA5173387.1"/>
    </source>
</evidence>
<dbReference type="RefSeq" id="WP_185066328.1">
    <property type="nucleotide sequence ID" value="NZ_BAABJP010000056.1"/>
</dbReference>
<dbReference type="EMBL" id="BAABJP010000056">
    <property type="protein sequence ID" value="GAA5173387.1"/>
    <property type="molecule type" value="Genomic_DNA"/>
</dbReference>
<name>A0ABP9R9R2_9PSEU</name>
<protein>
    <submittedName>
        <fullName evidence="1">Uncharacterized protein</fullName>
    </submittedName>
</protein>
<dbReference type="Proteomes" id="UP001428817">
    <property type="component" value="Unassembled WGS sequence"/>
</dbReference>
<organism evidence="1 2">
    <name type="scientific">Pseudonocardia eucalypti</name>
    <dbReference type="NCBI Taxonomy" id="648755"/>
    <lineage>
        <taxon>Bacteria</taxon>
        <taxon>Bacillati</taxon>
        <taxon>Actinomycetota</taxon>
        <taxon>Actinomycetes</taxon>
        <taxon>Pseudonocardiales</taxon>
        <taxon>Pseudonocardiaceae</taxon>
        <taxon>Pseudonocardia</taxon>
    </lineage>
</organism>
<comment type="caution">
    <text evidence="1">The sequence shown here is derived from an EMBL/GenBank/DDBJ whole genome shotgun (WGS) entry which is preliminary data.</text>
</comment>
<evidence type="ECO:0000313" key="2">
    <source>
        <dbReference type="Proteomes" id="UP001428817"/>
    </source>
</evidence>